<accession>A0A835VFE4</accession>
<dbReference type="Proteomes" id="UP000636800">
    <property type="component" value="Chromosome 1"/>
</dbReference>
<proteinExistence type="predicted"/>
<reference evidence="2 3" key="1">
    <citation type="journal article" date="2020" name="Nat. Food">
        <title>A phased Vanilla planifolia genome enables genetic improvement of flavour and production.</title>
        <authorList>
            <person name="Hasing T."/>
            <person name="Tang H."/>
            <person name="Brym M."/>
            <person name="Khazi F."/>
            <person name="Huang T."/>
            <person name="Chambers A.H."/>
        </authorList>
    </citation>
    <scope>NUCLEOTIDE SEQUENCE [LARGE SCALE GENOMIC DNA]</scope>
    <source>
        <tissue evidence="2">Leaf</tissue>
    </source>
</reference>
<feature type="region of interest" description="Disordered" evidence="1">
    <location>
        <begin position="1"/>
        <end position="31"/>
    </location>
</feature>
<keyword evidence="3" id="KW-1185">Reference proteome</keyword>
<dbReference type="AlphaFoldDB" id="A0A835VFE4"/>
<evidence type="ECO:0000313" key="3">
    <source>
        <dbReference type="Proteomes" id="UP000636800"/>
    </source>
</evidence>
<feature type="non-terminal residue" evidence="2">
    <location>
        <position position="1"/>
    </location>
</feature>
<evidence type="ECO:0000256" key="1">
    <source>
        <dbReference type="SAM" id="MobiDB-lite"/>
    </source>
</evidence>
<comment type="caution">
    <text evidence="2">The sequence shown here is derived from an EMBL/GenBank/DDBJ whole genome shotgun (WGS) entry which is preliminary data.</text>
</comment>
<gene>
    <name evidence="2" type="ORF">HPP92_003375</name>
</gene>
<dbReference type="EMBL" id="JADCNL010000001">
    <property type="protein sequence ID" value="KAG0498684.1"/>
    <property type="molecule type" value="Genomic_DNA"/>
</dbReference>
<protein>
    <submittedName>
        <fullName evidence="2">Uncharacterized protein</fullName>
    </submittedName>
</protein>
<feature type="compositionally biased region" description="Basic residues" evidence="1">
    <location>
        <begin position="155"/>
        <end position="165"/>
    </location>
</feature>
<name>A0A835VFE4_VANPL</name>
<organism evidence="2 3">
    <name type="scientific">Vanilla planifolia</name>
    <name type="common">Vanilla</name>
    <dbReference type="NCBI Taxonomy" id="51239"/>
    <lineage>
        <taxon>Eukaryota</taxon>
        <taxon>Viridiplantae</taxon>
        <taxon>Streptophyta</taxon>
        <taxon>Embryophyta</taxon>
        <taxon>Tracheophyta</taxon>
        <taxon>Spermatophyta</taxon>
        <taxon>Magnoliopsida</taxon>
        <taxon>Liliopsida</taxon>
        <taxon>Asparagales</taxon>
        <taxon>Orchidaceae</taxon>
        <taxon>Vanilloideae</taxon>
        <taxon>Vanilleae</taxon>
        <taxon>Vanilla</taxon>
    </lineage>
</organism>
<feature type="region of interest" description="Disordered" evidence="1">
    <location>
        <begin position="148"/>
        <end position="214"/>
    </location>
</feature>
<sequence>ICFQKEEGSVRPKQATTEDKRPQQKIEELRGARADGIKNIDSISSLEPESKKRLKEAELPGYDVSVSFEGPKTLSVLKRKRGAEPQNRAMLVASNNRKEENEFDIVPIMETVKMIDYMDDLVLYINITYKFIQHLRMNISRHPLQKEEAEVLRPQRGHNKIKGHKEKIEGHDKGRRRGGRPQQKVEGHGRPRQKRRRGQQEQQFLKGKDLEEIW</sequence>
<evidence type="ECO:0000313" key="2">
    <source>
        <dbReference type="EMBL" id="KAG0498684.1"/>
    </source>
</evidence>